<reference evidence="2" key="1">
    <citation type="submission" date="2021-03" db="EMBL/GenBank/DDBJ databases">
        <title>Genome sequencing and assembly of Tianweitania sediminis.</title>
        <authorList>
            <person name="Chhetri G."/>
        </authorList>
    </citation>
    <scope>NUCLEOTIDE SEQUENCE</scope>
    <source>
        <strain evidence="2">Z8</strain>
    </source>
</reference>
<protein>
    <submittedName>
        <fullName evidence="2">Uncharacterized protein</fullName>
    </submittedName>
</protein>
<feature type="compositionally biased region" description="Basic and acidic residues" evidence="1">
    <location>
        <begin position="350"/>
        <end position="362"/>
    </location>
</feature>
<dbReference type="RefSeq" id="WP_209335346.1">
    <property type="nucleotide sequence ID" value="NZ_JAGIYY010000003.1"/>
</dbReference>
<sequence>MRVESVKSNLVTLVNQRQVAAAKAGNSLTSLANSGASAQLGIRQGAMPGTYQPIYEKAVKEIREDVTETRDVTRTEAVFEERAITQERAIFAEEAVYEDRELRATTVAGDRSLDSIRSLTQANIETGADLAVRVGDGGYAVITFESRSSISVRDGSGTTRYEFDSNKGSFADAVVAAFDGIEGLSASLDERGRLQLQTDDAQDLRIADVAPSWFNRTGSPLAALGLEAGTTQAQVVGVEKVQVGTRQVQVGTEMVVVGSEQVQVGTRTMVIGQETVVVGTTTRVEPAGRNLVGLTDNDAPGVGSLSLIDKLRGGGLPAGYVEALFGILEGNPASPPSAEEVRTSYAQNADEPRETKPLKAEPEETGAA</sequence>
<dbReference type="AlphaFoldDB" id="A0A8J7UIV3"/>
<proteinExistence type="predicted"/>
<keyword evidence="3" id="KW-1185">Reference proteome</keyword>
<dbReference type="EMBL" id="JAGIYY010000003">
    <property type="protein sequence ID" value="MBP0439323.1"/>
    <property type="molecule type" value="Genomic_DNA"/>
</dbReference>
<feature type="region of interest" description="Disordered" evidence="1">
    <location>
        <begin position="331"/>
        <end position="368"/>
    </location>
</feature>
<organism evidence="2 3">
    <name type="scientific">Tianweitania sediminis</name>
    <dbReference type="NCBI Taxonomy" id="1502156"/>
    <lineage>
        <taxon>Bacteria</taxon>
        <taxon>Pseudomonadati</taxon>
        <taxon>Pseudomonadota</taxon>
        <taxon>Alphaproteobacteria</taxon>
        <taxon>Hyphomicrobiales</taxon>
        <taxon>Phyllobacteriaceae</taxon>
        <taxon>Tianweitania</taxon>
    </lineage>
</organism>
<name>A0A8J7UIV3_9HYPH</name>
<evidence type="ECO:0000313" key="3">
    <source>
        <dbReference type="Proteomes" id="UP000666240"/>
    </source>
</evidence>
<comment type="caution">
    <text evidence="2">The sequence shown here is derived from an EMBL/GenBank/DDBJ whole genome shotgun (WGS) entry which is preliminary data.</text>
</comment>
<evidence type="ECO:0000313" key="2">
    <source>
        <dbReference type="EMBL" id="MBP0439323.1"/>
    </source>
</evidence>
<accession>A0A8J7UIV3</accession>
<dbReference type="Proteomes" id="UP000666240">
    <property type="component" value="Unassembled WGS sequence"/>
</dbReference>
<gene>
    <name evidence="2" type="ORF">J5Y06_11740</name>
</gene>
<evidence type="ECO:0000256" key="1">
    <source>
        <dbReference type="SAM" id="MobiDB-lite"/>
    </source>
</evidence>